<dbReference type="GO" id="GO:0004519">
    <property type="term" value="F:endonuclease activity"/>
    <property type="evidence" value="ECO:0007669"/>
    <property type="project" value="UniProtKB-KW"/>
</dbReference>
<organism evidence="2">
    <name type="scientific">Siphoviridae sp. ctj0M16</name>
    <dbReference type="NCBI Taxonomy" id="2827918"/>
    <lineage>
        <taxon>Viruses</taxon>
        <taxon>Duplodnaviria</taxon>
        <taxon>Heunggongvirae</taxon>
        <taxon>Uroviricota</taxon>
        <taxon>Caudoviricetes</taxon>
    </lineage>
</organism>
<feature type="domain" description="HNH nuclease" evidence="1">
    <location>
        <begin position="75"/>
        <end position="123"/>
    </location>
</feature>
<dbReference type="Gene3D" id="3.90.75.20">
    <property type="match status" value="1"/>
</dbReference>
<dbReference type="SUPFAM" id="SSF54060">
    <property type="entry name" value="His-Me finger endonucleases"/>
    <property type="match status" value="1"/>
</dbReference>
<dbReference type="Pfam" id="PF13392">
    <property type="entry name" value="HNH_3"/>
    <property type="match status" value="1"/>
</dbReference>
<dbReference type="InterPro" id="IPR044925">
    <property type="entry name" value="His-Me_finger_sf"/>
</dbReference>
<name>A0A8S5S6W7_9CAUD</name>
<evidence type="ECO:0000313" key="2">
    <source>
        <dbReference type="EMBL" id="DAF46781.1"/>
    </source>
</evidence>
<keyword evidence="2" id="KW-0378">Hydrolase</keyword>
<proteinExistence type="predicted"/>
<protein>
    <submittedName>
        <fullName evidence="2">Homing endonuclease</fullName>
    </submittedName>
</protein>
<keyword evidence="2" id="KW-0540">Nuclease</keyword>
<dbReference type="EMBL" id="BK032544">
    <property type="protein sequence ID" value="DAF46781.1"/>
    <property type="molecule type" value="Genomic_DNA"/>
</dbReference>
<keyword evidence="2" id="KW-0255">Endonuclease</keyword>
<accession>A0A8S5S6W7</accession>
<dbReference type="InterPro" id="IPR010902">
    <property type="entry name" value="NUMOD4"/>
</dbReference>
<dbReference type="InterPro" id="IPR036388">
    <property type="entry name" value="WH-like_DNA-bd_sf"/>
</dbReference>
<dbReference type="Gene3D" id="1.10.10.10">
    <property type="entry name" value="Winged helix-like DNA-binding domain superfamily/Winged helix DNA-binding domain"/>
    <property type="match status" value="1"/>
</dbReference>
<evidence type="ECO:0000259" key="1">
    <source>
        <dbReference type="SMART" id="SM00507"/>
    </source>
</evidence>
<dbReference type="SMART" id="SM00507">
    <property type="entry name" value="HNHc"/>
    <property type="match status" value="1"/>
</dbReference>
<dbReference type="Pfam" id="PF07463">
    <property type="entry name" value="NUMOD4"/>
    <property type="match status" value="1"/>
</dbReference>
<dbReference type="InterPro" id="IPR003615">
    <property type="entry name" value="HNH_nuc"/>
</dbReference>
<reference evidence="2" key="1">
    <citation type="journal article" date="2021" name="Proc. Natl. Acad. Sci. U.S.A.">
        <title>A Catalog of Tens of Thousands of Viruses from Human Metagenomes Reveals Hidden Associations with Chronic Diseases.</title>
        <authorList>
            <person name="Tisza M.J."/>
            <person name="Buck C.B."/>
        </authorList>
    </citation>
    <scope>NUCLEOTIDE SEQUENCE</scope>
    <source>
        <strain evidence="2">Ctj0M16</strain>
    </source>
</reference>
<dbReference type="GO" id="GO:0016788">
    <property type="term" value="F:hydrolase activity, acting on ester bonds"/>
    <property type="evidence" value="ECO:0007669"/>
    <property type="project" value="InterPro"/>
</dbReference>
<sequence length="188" mass="21984">MTMEEWKDAPGFEGFYQVSNEGHFRSVDRTVIMKTKNGKDKPTHFRSRLLKEYIENGKRSNIKRSVYVAFSVNGKHYRRYIHRLVAEAFLEKTKGAVEVNHIDGNRLNNSVANLEWVTKKENIDHAFEHKLIKTEKPVEQLDKETGKVLNTYRSESEACRQMGITQGKILRSMQRNGTSAGFRWRYKD</sequence>